<protein>
    <submittedName>
        <fullName evidence="5">MarR family transcriptional regulator</fullName>
    </submittedName>
</protein>
<evidence type="ECO:0000256" key="1">
    <source>
        <dbReference type="ARBA" id="ARBA00023015"/>
    </source>
</evidence>
<dbReference type="STRING" id="378794.GCA_001570625_01033"/>
<comment type="caution">
    <text evidence="5">The sequence shown here is derived from an EMBL/GenBank/DDBJ whole genome shotgun (WGS) entry which is preliminary data.</text>
</comment>
<sequence>MLDFTTFWCFRLNALSRKISRMYNNRCLEHGVTAAQSFVIFDVMDHPGTSVKDIAARIQLDSPAITGLIDRLVKEDLVERNEDPEDRRSLKIYLTEKGQELVHSHLVPMAHEFNKYIRQLVEPQISQIFQHSLDLIDKQLNKNSN</sequence>
<evidence type="ECO:0000256" key="3">
    <source>
        <dbReference type="ARBA" id="ARBA00023163"/>
    </source>
</evidence>
<dbReference type="InterPro" id="IPR000835">
    <property type="entry name" value="HTH_MarR-typ"/>
</dbReference>
<gene>
    <name evidence="5" type="ORF">DDZ44_06520</name>
</gene>
<dbReference type="RefSeq" id="WP_276618825.1">
    <property type="nucleotide sequence ID" value="NZ_DHSN01000007.1"/>
</dbReference>
<reference evidence="5 6" key="1">
    <citation type="journal article" date="2018" name="Nat. Biotechnol.">
        <title>A standardized bacterial taxonomy based on genome phylogeny substantially revises the tree of life.</title>
        <authorList>
            <person name="Parks D.H."/>
            <person name="Chuvochina M."/>
            <person name="Waite D.W."/>
            <person name="Rinke C."/>
            <person name="Skarshewski A."/>
            <person name="Chaumeil P.A."/>
            <person name="Hugenholtz P."/>
        </authorList>
    </citation>
    <scope>NUCLEOTIDE SEQUENCE [LARGE SCALE GENOMIC DNA]</scope>
    <source>
        <strain evidence="5">UBA10948</strain>
    </source>
</reference>
<evidence type="ECO:0000259" key="4">
    <source>
        <dbReference type="PROSITE" id="PS50995"/>
    </source>
</evidence>
<dbReference type="Gene3D" id="1.10.10.10">
    <property type="entry name" value="Winged helix-like DNA-binding domain superfamily/Winged helix DNA-binding domain"/>
    <property type="match status" value="1"/>
</dbReference>
<accession>A0A354YW49</accession>
<dbReference type="AlphaFoldDB" id="A0A354YW49"/>
<evidence type="ECO:0000313" key="5">
    <source>
        <dbReference type="EMBL" id="HBK53570.1"/>
    </source>
</evidence>
<evidence type="ECO:0000256" key="2">
    <source>
        <dbReference type="ARBA" id="ARBA00023125"/>
    </source>
</evidence>
<dbReference type="InterPro" id="IPR023187">
    <property type="entry name" value="Tscrpt_reg_MarR-type_CS"/>
</dbReference>
<dbReference type="PROSITE" id="PS50995">
    <property type="entry name" value="HTH_MARR_2"/>
    <property type="match status" value="1"/>
</dbReference>
<dbReference type="GO" id="GO:0003677">
    <property type="term" value="F:DNA binding"/>
    <property type="evidence" value="ECO:0007669"/>
    <property type="project" value="UniProtKB-KW"/>
</dbReference>
<dbReference type="PRINTS" id="PR00598">
    <property type="entry name" value="HTHMARR"/>
</dbReference>
<dbReference type="PANTHER" id="PTHR42756:SF1">
    <property type="entry name" value="TRANSCRIPTIONAL REPRESSOR OF EMRAB OPERON"/>
    <property type="match status" value="1"/>
</dbReference>
<keyword evidence="2" id="KW-0238">DNA-binding</keyword>
<dbReference type="Pfam" id="PF01047">
    <property type="entry name" value="MarR"/>
    <property type="match status" value="1"/>
</dbReference>
<feature type="domain" description="HTH marR-type" evidence="4">
    <location>
        <begin position="1"/>
        <end position="137"/>
    </location>
</feature>
<dbReference type="SUPFAM" id="SSF46785">
    <property type="entry name" value="Winged helix' DNA-binding domain"/>
    <property type="match status" value="1"/>
</dbReference>
<dbReference type="InterPro" id="IPR036390">
    <property type="entry name" value="WH_DNA-bd_sf"/>
</dbReference>
<dbReference type="InterPro" id="IPR036388">
    <property type="entry name" value="WH-like_DNA-bd_sf"/>
</dbReference>
<dbReference type="PROSITE" id="PS01117">
    <property type="entry name" value="HTH_MARR_1"/>
    <property type="match status" value="1"/>
</dbReference>
<name>A0A354YW49_9FIRM</name>
<dbReference type="PANTHER" id="PTHR42756">
    <property type="entry name" value="TRANSCRIPTIONAL REGULATOR, MARR"/>
    <property type="match status" value="1"/>
</dbReference>
<keyword evidence="3" id="KW-0804">Transcription</keyword>
<organism evidence="5 6">
    <name type="scientific">Syntrophomonas wolfei</name>
    <dbReference type="NCBI Taxonomy" id="863"/>
    <lineage>
        <taxon>Bacteria</taxon>
        <taxon>Bacillati</taxon>
        <taxon>Bacillota</taxon>
        <taxon>Clostridia</taxon>
        <taxon>Eubacteriales</taxon>
        <taxon>Syntrophomonadaceae</taxon>
        <taxon>Syntrophomonas</taxon>
    </lineage>
</organism>
<dbReference type="Proteomes" id="UP000263273">
    <property type="component" value="Unassembled WGS sequence"/>
</dbReference>
<dbReference type="EMBL" id="DNZF01000144">
    <property type="protein sequence ID" value="HBK53570.1"/>
    <property type="molecule type" value="Genomic_DNA"/>
</dbReference>
<keyword evidence="1" id="KW-0805">Transcription regulation</keyword>
<dbReference type="SMART" id="SM00347">
    <property type="entry name" value="HTH_MARR"/>
    <property type="match status" value="1"/>
</dbReference>
<dbReference type="GO" id="GO:0003700">
    <property type="term" value="F:DNA-binding transcription factor activity"/>
    <property type="evidence" value="ECO:0007669"/>
    <property type="project" value="InterPro"/>
</dbReference>
<proteinExistence type="predicted"/>
<evidence type="ECO:0000313" key="6">
    <source>
        <dbReference type="Proteomes" id="UP000263273"/>
    </source>
</evidence>